<dbReference type="Proteomes" id="UP000027604">
    <property type="component" value="Chromosome I"/>
</dbReference>
<keyword evidence="7" id="KW-1185">Reference proteome</keyword>
<keyword evidence="2" id="KW-0805">Transcription regulation</keyword>
<evidence type="ECO:0000256" key="1">
    <source>
        <dbReference type="ARBA" id="ARBA00009437"/>
    </source>
</evidence>
<dbReference type="Pfam" id="PF03466">
    <property type="entry name" value="LysR_substrate"/>
    <property type="match status" value="1"/>
</dbReference>
<sequence>MDQLRAMEIFVEVARLRSFTAAGVRLGLTRAMVSKHIMQLEQRLDARLLHRSTREVSLTDAGRAYLAPCIATVTQAQEAARVVAHAGAELAGPLRIQAPSSFGSAWLADAVARFSLQHPLLTPELFVDDALLDPIKHGFDLTIRVGGIPDSSALAMRRLAPCRGLLCASPAYLAQWGVPHTPQDLMQHQCLHFSHLTDGTSWHFVRGDESSTVRVRAGFTANNGLVLHQAAQRGLGIGYSTTFLAWSNLLDGTLVPVLPEWSLPLNYLSALYPASRQLSPKVRALIDFLVDEYQPAPPWDRALDAAGLLPRA</sequence>
<evidence type="ECO:0000259" key="5">
    <source>
        <dbReference type="PROSITE" id="PS50931"/>
    </source>
</evidence>
<dbReference type="InterPro" id="IPR058163">
    <property type="entry name" value="LysR-type_TF_proteobact-type"/>
</dbReference>
<dbReference type="Gene3D" id="3.40.190.290">
    <property type="match status" value="1"/>
</dbReference>
<dbReference type="PATRIC" id="fig|1349767.4.peg.2765"/>
<evidence type="ECO:0000256" key="4">
    <source>
        <dbReference type="ARBA" id="ARBA00023163"/>
    </source>
</evidence>
<evidence type="ECO:0000313" key="7">
    <source>
        <dbReference type="Proteomes" id="UP000027604"/>
    </source>
</evidence>
<proteinExistence type="inferred from homology"/>
<dbReference type="InterPro" id="IPR036388">
    <property type="entry name" value="WH-like_DNA-bd_sf"/>
</dbReference>
<evidence type="ECO:0000256" key="2">
    <source>
        <dbReference type="ARBA" id="ARBA00023015"/>
    </source>
</evidence>
<dbReference type="CDD" id="cd08422">
    <property type="entry name" value="PBP2_CrgA_like"/>
    <property type="match status" value="1"/>
</dbReference>
<dbReference type="EMBL" id="HG322949">
    <property type="protein sequence ID" value="CDG81692.1"/>
    <property type="molecule type" value="Genomic_DNA"/>
</dbReference>
<dbReference type="STRING" id="1349767.GJA_1037"/>
<dbReference type="InterPro" id="IPR000847">
    <property type="entry name" value="LysR_HTH_N"/>
</dbReference>
<protein>
    <submittedName>
        <fullName evidence="6">Bacterial regulatory helix-turn-helix, lysR family protein</fullName>
    </submittedName>
</protein>
<dbReference type="PANTHER" id="PTHR30537:SF5">
    <property type="entry name" value="HTH-TYPE TRANSCRIPTIONAL ACTIVATOR TTDR-RELATED"/>
    <property type="match status" value="1"/>
</dbReference>
<gene>
    <name evidence="6" type="ORF">GJA_1037</name>
</gene>
<dbReference type="KEGG" id="jag:GJA_1037"/>
<evidence type="ECO:0000256" key="3">
    <source>
        <dbReference type="ARBA" id="ARBA00023125"/>
    </source>
</evidence>
<dbReference type="RefSeq" id="WP_038489344.1">
    <property type="nucleotide sequence ID" value="NZ_BCTH01000029.1"/>
</dbReference>
<organism evidence="6 7">
    <name type="scientific">Janthinobacterium agaricidamnosum NBRC 102515 = DSM 9628</name>
    <dbReference type="NCBI Taxonomy" id="1349767"/>
    <lineage>
        <taxon>Bacteria</taxon>
        <taxon>Pseudomonadati</taxon>
        <taxon>Pseudomonadota</taxon>
        <taxon>Betaproteobacteria</taxon>
        <taxon>Burkholderiales</taxon>
        <taxon>Oxalobacteraceae</taxon>
        <taxon>Janthinobacterium</taxon>
    </lineage>
</organism>
<dbReference type="AlphaFoldDB" id="W0V341"/>
<dbReference type="Pfam" id="PF00126">
    <property type="entry name" value="HTH_1"/>
    <property type="match status" value="1"/>
</dbReference>
<feature type="domain" description="HTH lysR-type" evidence="5">
    <location>
        <begin position="1"/>
        <end position="59"/>
    </location>
</feature>
<dbReference type="HOGENOM" id="CLU_039613_16_2_4"/>
<reference evidence="6 7" key="1">
    <citation type="journal article" date="2015" name="Genome Announc.">
        <title>Genome Sequence of Mushroom Soft-Rot Pathogen Janthinobacterium agaricidamnosum.</title>
        <authorList>
            <person name="Graupner K."/>
            <person name="Lackner G."/>
            <person name="Hertweck C."/>
        </authorList>
    </citation>
    <scope>NUCLEOTIDE SEQUENCE [LARGE SCALE GENOMIC DNA]</scope>
    <source>
        <strain evidence="7">NBRC 102515 / DSM 9628</strain>
    </source>
</reference>
<dbReference type="eggNOG" id="COG0583">
    <property type="taxonomic scope" value="Bacteria"/>
</dbReference>
<keyword evidence="4" id="KW-0804">Transcription</keyword>
<dbReference type="FunFam" id="1.10.10.10:FF:000001">
    <property type="entry name" value="LysR family transcriptional regulator"/>
    <property type="match status" value="1"/>
</dbReference>
<dbReference type="InterPro" id="IPR005119">
    <property type="entry name" value="LysR_subst-bd"/>
</dbReference>
<dbReference type="Gene3D" id="1.10.10.10">
    <property type="entry name" value="Winged helix-like DNA-binding domain superfamily/Winged helix DNA-binding domain"/>
    <property type="match status" value="1"/>
</dbReference>
<comment type="similarity">
    <text evidence="1">Belongs to the LysR transcriptional regulatory family.</text>
</comment>
<dbReference type="SUPFAM" id="SSF46785">
    <property type="entry name" value="Winged helix' DNA-binding domain"/>
    <property type="match status" value="1"/>
</dbReference>
<keyword evidence="3" id="KW-0238">DNA-binding</keyword>
<dbReference type="PROSITE" id="PS50931">
    <property type="entry name" value="HTH_LYSR"/>
    <property type="match status" value="1"/>
</dbReference>
<dbReference type="InterPro" id="IPR036390">
    <property type="entry name" value="WH_DNA-bd_sf"/>
</dbReference>
<dbReference type="GO" id="GO:0003700">
    <property type="term" value="F:DNA-binding transcription factor activity"/>
    <property type="evidence" value="ECO:0007669"/>
    <property type="project" value="InterPro"/>
</dbReference>
<dbReference type="SUPFAM" id="SSF53850">
    <property type="entry name" value="Periplasmic binding protein-like II"/>
    <property type="match status" value="1"/>
</dbReference>
<name>W0V341_9BURK</name>
<dbReference type="PANTHER" id="PTHR30537">
    <property type="entry name" value="HTH-TYPE TRANSCRIPTIONAL REGULATOR"/>
    <property type="match status" value="1"/>
</dbReference>
<evidence type="ECO:0000313" key="6">
    <source>
        <dbReference type="EMBL" id="CDG81692.1"/>
    </source>
</evidence>
<dbReference type="GO" id="GO:0003677">
    <property type="term" value="F:DNA binding"/>
    <property type="evidence" value="ECO:0007669"/>
    <property type="project" value="UniProtKB-KW"/>
</dbReference>
<accession>W0V341</accession>